<keyword evidence="4" id="KW-1185">Reference proteome</keyword>
<dbReference type="EMBL" id="FCNY02000010">
    <property type="protein sequence ID" value="SAL52010.1"/>
    <property type="molecule type" value="Genomic_DNA"/>
</dbReference>
<organism evidence="3 4">
    <name type="scientific">Caballeronia cordobensis</name>
    <name type="common">Burkholderia cordobensis</name>
    <dbReference type="NCBI Taxonomy" id="1353886"/>
    <lineage>
        <taxon>Bacteria</taxon>
        <taxon>Pseudomonadati</taxon>
        <taxon>Pseudomonadota</taxon>
        <taxon>Betaproteobacteria</taxon>
        <taxon>Burkholderiales</taxon>
        <taxon>Burkholderiaceae</taxon>
        <taxon>Caballeronia</taxon>
    </lineage>
</organism>
<protein>
    <recommendedName>
        <fullName evidence="2">Glyoxalase-like domain-containing protein</fullName>
    </recommendedName>
</protein>
<name>A0A158I7J0_CABCO</name>
<evidence type="ECO:0000313" key="3">
    <source>
        <dbReference type="EMBL" id="SAL52010.1"/>
    </source>
</evidence>
<dbReference type="AlphaFoldDB" id="A0A158I7J0"/>
<sequence>MKTPFRFDHLVVAVHSLEAAVLDYRRLGFNVSAGGRHTHAPTRNALIYFHDGAYIELIEWVNPAHGEKWYERLTRRGEGVIDFALCPADFSIETQRSDRRYDFYKNASAGSRVQADGAEMHWLLGWPTDEALPFLCADVTARHLRVPEGDCRIHSNGTLGIRSVSVQVLNLDKAVQRYERLLLSTAERIDLPWLEDAGLEAASLMVCTTRIFLVSPRTHSKVDIAQALARDLSTYGSRVYRVALAHDRQNAPPTMPLDLTHGAHLTTPEADDDIESQLLPHRAAR</sequence>
<dbReference type="InterPro" id="IPR025870">
    <property type="entry name" value="Glyoxalase-like_dom"/>
</dbReference>
<dbReference type="PANTHER" id="PTHR40265">
    <property type="entry name" value="BLL2707 PROTEIN"/>
    <property type="match status" value="1"/>
</dbReference>
<dbReference type="SUPFAM" id="SSF54593">
    <property type="entry name" value="Glyoxalase/Bleomycin resistance protein/Dihydroxybiphenyl dioxygenase"/>
    <property type="match status" value="1"/>
</dbReference>
<evidence type="ECO:0000259" key="2">
    <source>
        <dbReference type="Pfam" id="PF13468"/>
    </source>
</evidence>
<evidence type="ECO:0000313" key="4">
    <source>
        <dbReference type="Proteomes" id="UP000054740"/>
    </source>
</evidence>
<dbReference type="Proteomes" id="UP000054740">
    <property type="component" value="Unassembled WGS sequence"/>
</dbReference>
<dbReference type="Gene3D" id="3.10.180.10">
    <property type="entry name" value="2,3-Dihydroxybiphenyl 1,2-Dioxygenase, domain 1"/>
    <property type="match status" value="1"/>
</dbReference>
<gene>
    <name evidence="3" type="ORF">AWB70_04282</name>
</gene>
<evidence type="ECO:0000256" key="1">
    <source>
        <dbReference type="SAM" id="MobiDB-lite"/>
    </source>
</evidence>
<feature type="domain" description="Glyoxalase-like" evidence="2">
    <location>
        <begin position="7"/>
        <end position="182"/>
    </location>
</feature>
<dbReference type="RefSeq" id="WP_082378259.1">
    <property type="nucleotide sequence ID" value="NZ_FCNY02000010.1"/>
</dbReference>
<accession>A0A158I7J0</accession>
<dbReference type="PANTHER" id="PTHR40265:SF1">
    <property type="entry name" value="GLYOXALASE-LIKE DOMAIN-CONTAINING PROTEIN"/>
    <property type="match status" value="1"/>
</dbReference>
<dbReference type="InterPro" id="IPR029068">
    <property type="entry name" value="Glyas_Bleomycin-R_OHBP_Dase"/>
</dbReference>
<dbReference type="Pfam" id="PF13468">
    <property type="entry name" value="Glyoxalase_3"/>
    <property type="match status" value="1"/>
</dbReference>
<proteinExistence type="predicted"/>
<reference evidence="4" key="1">
    <citation type="submission" date="2016-01" db="EMBL/GenBank/DDBJ databases">
        <authorList>
            <person name="Peeters C."/>
        </authorList>
    </citation>
    <scope>NUCLEOTIDE SEQUENCE [LARGE SCALE GENOMIC DNA]</scope>
</reference>
<feature type="region of interest" description="Disordered" evidence="1">
    <location>
        <begin position="251"/>
        <end position="285"/>
    </location>
</feature>